<reference evidence="2 3" key="1">
    <citation type="submission" date="2021-06" db="EMBL/GenBank/DDBJ databases">
        <title>Caerostris extrusa draft genome.</title>
        <authorList>
            <person name="Kono N."/>
            <person name="Arakawa K."/>
        </authorList>
    </citation>
    <scope>NUCLEOTIDE SEQUENCE [LARGE SCALE GENOMIC DNA]</scope>
</reference>
<evidence type="ECO:0000313" key="3">
    <source>
        <dbReference type="Proteomes" id="UP001054945"/>
    </source>
</evidence>
<dbReference type="Proteomes" id="UP001054945">
    <property type="component" value="Unassembled WGS sequence"/>
</dbReference>
<evidence type="ECO:0000313" key="2">
    <source>
        <dbReference type="EMBL" id="GIX94861.1"/>
    </source>
</evidence>
<keyword evidence="3" id="KW-1185">Reference proteome</keyword>
<name>A0AAV4PCN7_CAEEX</name>
<comment type="caution">
    <text evidence="2">The sequence shown here is derived from an EMBL/GenBank/DDBJ whole genome shotgun (WGS) entry which is preliminary data.</text>
</comment>
<feature type="compositionally biased region" description="Basic residues" evidence="1">
    <location>
        <begin position="50"/>
        <end position="73"/>
    </location>
</feature>
<proteinExistence type="predicted"/>
<evidence type="ECO:0000256" key="1">
    <source>
        <dbReference type="SAM" id="MobiDB-lite"/>
    </source>
</evidence>
<sequence length="143" mass="16269">MMKINEQYLSAAFSSFTDFLRIFGEDEFVCELCKDTDSPKSNCPGDLLTRRKLTSKTPTRKRKVAKQKAKGGGRKKEEKKYRLFILAVRLTDDIEESGPQPSMSCPCLARCVVVSNEPIRSDLWTDPRSLTVKSKTIYFQAYG</sequence>
<feature type="region of interest" description="Disordered" evidence="1">
    <location>
        <begin position="44"/>
        <end position="77"/>
    </location>
</feature>
<gene>
    <name evidence="2" type="ORF">CEXT_609151</name>
</gene>
<protein>
    <submittedName>
        <fullName evidence="2">Uncharacterized protein</fullName>
    </submittedName>
</protein>
<organism evidence="2 3">
    <name type="scientific">Caerostris extrusa</name>
    <name type="common">Bark spider</name>
    <name type="synonym">Caerostris bankana</name>
    <dbReference type="NCBI Taxonomy" id="172846"/>
    <lineage>
        <taxon>Eukaryota</taxon>
        <taxon>Metazoa</taxon>
        <taxon>Ecdysozoa</taxon>
        <taxon>Arthropoda</taxon>
        <taxon>Chelicerata</taxon>
        <taxon>Arachnida</taxon>
        <taxon>Araneae</taxon>
        <taxon>Araneomorphae</taxon>
        <taxon>Entelegynae</taxon>
        <taxon>Araneoidea</taxon>
        <taxon>Araneidae</taxon>
        <taxon>Caerostris</taxon>
    </lineage>
</organism>
<dbReference type="EMBL" id="BPLR01004436">
    <property type="protein sequence ID" value="GIX94861.1"/>
    <property type="molecule type" value="Genomic_DNA"/>
</dbReference>
<accession>A0AAV4PCN7</accession>
<dbReference type="AlphaFoldDB" id="A0AAV4PCN7"/>